<evidence type="ECO:0000256" key="3">
    <source>
        <dbReference type="ARBA" id="ARBA00023163"/>
    </source>
</evidence>
<dbReference type="InterPro" id="IPR006645">
    <property type="entry name" value="NGN-like_dom"/>
</dbReference>
<evidence type="ECO:0000256" key="1">
    <source>
        <dbReference type="ARBA" id="ARBA00022814"/>
    </source>
</evidence>
<evidence type="ECO:0000259" key="4">
    <source>
        <dbReference type="SMART" id="SM00738"/>
    </source>
</evidence>
<dbReference type="CDD" id="cd09892">
    <property type="entry name" value="NGN_SP_RfaH"/>
    <property type="match status" value="1"/>
</dbReference>
<feature type="domain" description="NusG-like N-terminal" evidence="4">
    <location>
        <begin position="5"/>
        <end position="107"/>
    </location>
</feature>
<sequence length="174" mass="19874">MVTTQRSWYLLTSRPRQDALAEEQLLKQEYEVYRPLAQCLRARRGKMLSVVESLFPRYMFIHLDDGVEDNWGPIRSTRGVVGFVRFGIRNLPPPIPEKFILALKAAESQLAERAIDLDRFHNGDVVVIDNDGPFKGLPAIFQHYDGEQRSVVMLEILHKMTRLAISPADLRAAA</sequence>
<accession>A0A975IGM9</accession>
<dbReference type="GO" id="GO:0006354">
    <property type="term" value="P:DNA-templated transcription elongation"/>
    <property type="evidence" value="ECO:0007669"/>
    <property type="project" value="InterPro"/>
</dbReference>
<dbReference type="GO" id="GO:0031564">
    <property type="term" value="P:transcription antitermination"/>
    <property type="evidence" value="ECO:0007669"/>
    <property type="project" value="UniProtKB-KW"/>
</dbReference>
<gene>
    <name evidence="5" type="ORF">J9260_14230</name>
</gene>
<organism evidence="5 6">
    <name type="scientific">Thiothrix unzii</name>
    <dbReference type="NCBI Taxonomy" id="111769"/>
    <lineage>
        <taxon>Bacteria</taxon>
        <taxon>Pseudomonadati</taxon>
        <taxon>Pseudomonadota</taxon>
        <taxon>Gammaproteobacteria</taxon>
        <taxon>Thiotrichales</taxon>
        <taxon>Thiotrichaceae</taxon>
        <taxon>Thiothrix</taxon>
    </lineage>
</organism>
<dbReference type="KEGG" id="tun:J9260_14230"/>
<proteinExistence type="predicted"/>
<keyword evidence="6" id="KW-1185">Reference proteome</keyword>
<reference evidence="5" key="1">
    <citation type="submission" date="2021-04" db="EMBL/GenBank/DDBJ databases">
        <title>Genomics, taxonomy and metabolism of representatives of sulfur bacteria of the genus Thiothrix: Thiothrix fructosivorans QT, Thiothrix unzii A1T and three new species, Thiothrix subterranea sp. nov., Thiothrix litoralis sp. nov. and 'Candidatus Thiothrix anitrata' sp. nov.</title>
        <authorList>
            <person name="Ravin N.V."/>
            <person name="Smolyakov D."/>
            <person name="Rudenko T.S."/>
            <person name="Mardanov A.V."/>
            <person name="Beletsky A.V."/>
            <person name="Markov N.D."/>
            <person name="Fomenkov A.I."/>
            <person name="Roberts R.J."/>
            <person name="Karnachuk O.V."/>
            <person name="Novikov A."/>
            <person name="Grabovich M.Y."/>
        </authorList>
    </citation>
    <scope>NUCLEOTIDE SEQUENCE</scope>
    <source>
        <strain evidence="5">A1</strain>
    </source>
</reference>
<keyword evidence="3" id="KW-0804">Transcription</keyword>
<dbReference type="RefSeq" id="WP_210218382.1">
    <property type="nucleotide sequence ID" value="NZ_CP072793.1"/>
</dbReference>
<keyword evidence="2" id="KW-0805">Transcription regulation</keyword>
<dbReference type="InterPro" id="IPR043425">
    <property type="entry name" value="NusG-like"/>
</dbReference>
<dbReference type="PANTHER" id="PTHR30265:SF7">
    <property type="entry name" value="TRANSCRIPTION ANTITERMINATION PROTEIN RFAH"/>
    <property type="match status" value="1"/>
</dbReference>
<dbReference type="GO" id="GO:0005829">
    <property type="term" value="C:cytosol"/>
    <property type="evidence" value="ECO:0007669"/>
    <property type="project" value="TreeGrafter"/>
</dbReference>
<dbReference type="SUPFAM" id="SSF82679">
    <property type="entry name" value="N-utilization substance G protein NusG, N-terminal domain"/>
    <property type="match status" value="1"/>
</dbReference>
<evidence type="ECO:0000313" key="6">
    <source>
        <dbReference type="Proteomes" id="UP000672009"/>
    </source>
</evidence>
<dbReference type="PANTHER" id="PTHR30265">
    <property type="entry name" value="RHO-INTERACTING TRANSCRIPTION TERMINATION FACTOR NUSG"/>
    <property type="match status" value="1"/>
</dbReference>
<dbReference type="EMBL" id="CP072793">
    <property type="protein sequence ID" value="QTR52849.1"/>
    <property type="molecule type" value="Genomic_DNA"/>
</dbReference>
<dbReference type="Proteomes" id="UP000672009">
    <property type="component" value="Chromosome"/>
</dbReference>
<evidence type="ECO:0000256" key="2">
    <source>
        <dbReference type="ARBA" id="ARBA00023015"/>
    </source>
</evidence>
<protein>
    <submittedName>
        <fullName evidence="5">Transcription/translation regulatory transformer protein RfaH</fullName>
    </submittedName>
</protein>
<dbReference type="SMART" id="SM00738">
    <property type="entry name" value="NGN"/>
    <property type="match status" value="1"/>
</dbReference>
<dbReference type="Gene3D" id="3.30.70.940">
    <property type="entry name" value="NusG, N-terminal domain"/>
    <property type="match status" value="1"/>
</dbReference>
<dbReference type="Pfam" id="PF02357">
    <property type="entry name" value="NusG"/>
    <property type="match status" value="1"/>
</dbReference>
<dbReference type="AlphaFoldDB" id="A0A975IGM9"/>
<name>A0A975IGM9_9GAMM</name>
<dbReference type="InterPro" id="IPR036735">
    <property type="entry name" value="NGN_dom_sf"/>
</dbReference>
<keyword evidence="1" id="KW-0889">Transcription antitermination</keyword>
<evidence type="ECO:0000313" key="5">
    <source>
        <dbReference type="EMBL" id="QTR52849.1"/>
    </source>
</evidence>